<dbReference type="FunFam" id="3.30.450.90:FF:000001">
    <property type="entry name" value="Type II secretion system ATPase GspE"/>
    <property type="match status" value="1"/>
</dbReference>
<evidence type="ECO:0000256" key="3">
    <source>
        <dbReference type="ARBA" id="ARBA00004533"/>
    </source>
</evidence>
<dbReference type="PANTHER" id="PTHR30258">
    <property type="entry name" value="TYPE II SECRETION SYSTEM PROTEIN GSPE-RELATED"/>
    <property type="match status" value="1"/>
</dbReference>
<accession>A0A3L8PZH6</accession>
<comment type="catalytic activity">
    <reaction evidence="15">
        <text>ATP + H2O + cellular proteinSide 1 = ADP + phosphate + cellular proteinSide 2.</text>
        <dbReference type="EC" id="7.4.2.8"/>
    </reaction>
</comment>
<dbReference type="Pfam" id="PF22341">
    <property type="entry name" value="GSPE_N1E"/>
    <property type="match status" value="1"/>
</dbReference>
<dbReference type="GO" id="GO:0046872">
    <property type="term" value="F:metal ion binding"/>
    <property type="evidence" value="ECO:0007669"/>
    <property type="project" value="UniProtKB-KW"/>
</dbReference>
<dbReference type="SUPFAM" id="SSF52540">
    <property type="entry name" value="P-loop containing nucleoside triphosphate hydrolases"/>
    <property type="match status" value="1"/>
</dbReference>
<reference evidence="18 19" key="1">
    <citation type="submission" date="2018-09" db="EMBL/GenBank/DDBJ databases">
        <title>Phylogeny of the Shewanellaceae, and recommendation for two new genera, Pseudoshewanella and Parashewanella.</title>
        <authorList>
            <person name="Wang G."/>
        </authorList>
    </citation>
    <scope>NUCLEOTIDE SEQUENCE [LARGE SCALE GENOMIC DNA]</scope>
    <source>
        <strain evidence="18 19">C51</strain>
    </source>
</reference>
<evidence type="ECO:0000256" key="6">
    <source>
        <dbReference type="ARBA" id="ARBA00022475"/>
    </source>
</evidence>
<evidence type="ECO:0000256" key="4">
    <source>
        <dbReference type="ARBA" id="ARBA00006611"/>
    </source>
</evidence>
<comment type="function">
    <text evidence="2 16">ATPase component of the type II secretion system required for the energy-dependent secretion of extracellular factors such as proteases and toxins from the periplasm. Acts as a molecular motor to provide the energy that is required for assembly of the pseudopilus and the extrusion of substrates generated in the cytoplasm.</text>
</comment>
<dbReference type="GO" id="GO:0016887">
    <property type="term" value="F:ATP hydrolysis activity"/>
    <property type="evidence" value="ECO:0007669"/>
    <property type="project" value="TreeGrafter"/>
</dbReference>
<gene>
    <name evidence="18" type="primary">gspE</name>
    <name evidence="18" type="ORF">D5018_04775</name>
</gene>
<sequence length="523" mass="57959">MSDVQQPIEPDALSQVTSEVNADIEQDGSEFHSETKDRLPFAYAHRHAVVLATNEDKQLSLYHTPTTQAQVLLEVRRYSGADLPLIELDNQAFEMKLTQAYQSNSSEAQQLMEDIGNEMDLFTLAEELPQTEDLLEGDDDAPIIKLINALLSEAIKEEASDIHIETYEKQLVVRFRVDGVLKEVLKPNRKLSSLLVSRIKVMARLDIAEKRVPQDGRISLRIAGRAVDVRVSTMPSSHGERVVLRLLDKNAGNLDLQQLGMTDSIRQQFDALIRKPHGIILVTGPTGSGKSTTLYAGLTEINSRDTNILTVEDPIEYELEGIGQTQVNTKVDMTFARGLRAILRQDPDVVMIGEIRDLETAQIAVQASLTGHLVISTLHTNTASGAITRLQDMGVEPFLVSSSLLGVLAQRLVRTLCKDCRQPHQPSPSELELLGLQAHDSATIYRASGCKKCGYNGYRGRTGIHELLVVDDTVRELIHNGHGELAIEKHVRKDTPSIRHDGMSKVLAGITTLEEVLRVTREE</sequence>
<dbReference type="OrthoDB" id="9804785at2"/>
<keyword evidence="10" id="KW-0862">Zinc</keyword>
<evidence type="ECO:0000256" key="11">
    <source>
        <dbReference type="ARBA" id="ARBA00022840"/>
    </source>
</evidence>
<evidence type="ECO:0000256" key="1">
    <source>
        <dbReference type="ARBA" id="ARBA00001947"/>
    </source>
</evidence>
<evidence type="ECO:0000256" key="16">
    <source>
        <dbReference type="RuleBase" id="RU366070"/>
    </source>
</evidence>
<evidence type="ECO:0000313" key="18">
    <source>
        <dbReference type="EMBL" id="RLV60784.1"/>
    </source>
</evidence>
<dbReference type="Gene3D" id="3.40.50.300">
    <property type="entry name" value="P-loop containing nucleotide triphosphate hydrolases"/>
    <property type="match status" value="1"/>
</dbReference>
<evidence type="ECO:0000256" key="14">
    <source>
        <dbReference type="ARBA" id="ARBA00023136"/>
    </source>
</evidence>
<dbReference type="GO" id="GO:0015627">
    <property type="term" value="C:type II protein secretion system complex"/>
    <property type="evidence" value="ECO:0007669"/>
    <property type="project" value="UniProtKB-UniRule"/>
</dbReference>
<dbReference type="InterPro" id="IPR001482">
    <property type="entry name" value="T2SS/T4SS_dom"/>
</dbReference>
<dbReference type="InterPro" id="IPR013369">
    <property type="entry name" value="T2SS_GspE"/>
</dbReference>
<keyword evidence="7" id="KW-0997">Cell inner membrane</keyword>
<dbReference type="InterPro" id="IPR054757">
    <property type="entry name" value="GSPE_N1E"/>
</dbReference>
<evidence type="ECO:0000256" key="13">
    <source>
        <dbReference type="ARBA" id="ARBA00022967"/>
    </source>
</evidence>
<comment type="subcellular location">
    <subcellularLocation>
        <location evidence="3 16">Cell inner membrane</location>
    </subcellularLocation>
</comment>
<protein>
    <recommendedName>
        <fullName evidence="16">Type II secretion system protein E</fullName>
        <shortName evidence="16">T2SS protein E</shortName>
    </recommendedName>
    <alternativeName>
        <fullName evidence="16">Type II traffic warden ATPase</fullName>
    </alternativeName>
</protein>
<organism evidence="18 19">
    <name type="scientific">Parashewanella curva</name>
    <dbReference type="NCBI Taxonomy" id="2338552"/>
    <lineage>
        <taxon>Bacteria</taxon>
        <taxon>Pseudomonadati</taxon>
        <taxon>Pseudomonadota</taxon>
        <taxon>Gammaproteobacteria</taxon>
        <taxon>Alteromonadales</taxon>
        <taxon>Shewanellaceae</taxon>
        <taxon>Parashewanella</taxon>
    </lineage>
</organism>
<evidence type="ECO:0000256" key="7">
    <source>
        <dbReference type="ARBA" id="ARBA00022519"/>
    </source>
</evidence>
<dbReference type="GO" id="GO:0005886">
    <property type="term" value="C:plasma membrane"/>
    <property type="evidence" value="ECO:0007669"/>
    <property type="project" value="UniProtKB-SubCell"/>
</dbReference>
<proteinExistence type="inferred from homology"/>
<dbReference type="SUPFAM" id="SSF160246">
    <property type="entry name" value="EspE N-terminal domain-like"/>
    <property type="match status" value="1"/>
</dbReference>
<evidence type="ECO:0000256" key="10">
    <source>
        <dbReference type="ARBA" id="ARBA00022833"/>
    </source>
</evidence>
<dbReference type="Gene3D" id="3.30.300.160">
    <property type="entry name" value="Type II secretion system, protein E, N-terminal domain"/>
    <property type="match status" value="1"/>
</dbReference>
<dbReference type="GO" id="GO:0008564">
    <property type="term" value="F:protein-exporting ATPase activity"/>
    <property type="evidence" value="ECO:0007669"/>
    <property type="project" value="UniProtKB-EC"/>
</dbReference>
<keyword evidence="9 16" id="KW-0547">Nucleotide-binding</keyword>
<comment type="cofactor">
    <cofactor evidence="1">
        <name>Zn(2+)</name>
        <dbReference type="ChEBI" id="CHEBI:29105"/>
    </cofactor>
</comment>
<keyword evidence="6" id="KW-1003">Cell membrane</keyword>
<dbReference type="InterPro" id="IPR037257">
    <property type="entry name" value="T2SS_E_N_sf"/>
</dbReference>
<dbReference type="FunFam" id="3.40.50.300:FF:000398">
    <property type="entry name" value="Type IV pilus assembly ATPase PilB"/>
    <property type="match status" value="1"/>
</dbReference>
<dbReference type="Proteomes" id="UP000281474">
    <property type="component" value="Unassembled WGS sequence"/>
</dbReference>
<keyword evidence="12 16" id="KW-0653">Protein transport</keyword>
<keyword evidence="14" id="KW-0472">Membrane</keyword>
<dbReference type="AlphaFoldDB" id="A0A3L8PZH6"/>
<dbReference type="NCBIfam" id="TIGR02533">
    <property type="entry name" value="type_II_gspE"/>
    <property type="match status" value="1"/>
</dbReference>
<evidence type="ECO:0000256" key="8">
    <source>
        <dbReference type="ARBA" id="ARBA00022723"/>
    </source>
</evidence>
<dbReference type="CDD" id="cd01129">
    <property type="entry name" value="PulE-GspE-like"/>
    <property type="match status" value="1"/>
</dbReference>
<keyword evidence="19" id="KW-1185">Reference proteome</keyword>
<dbReference type="RefSeq" id="WP_121837867.1">
    <property type="nucleotide sequence ID" value="NZ_ML014760.1"/>
</dbReference>
<dbReference type="PANTHER" id="PTHR30258:SF27">
    <property type="entry name" value="BACTERIOPHAGE ADSORPTION PROTEIN B-RELATED"/>
    <property type="match status" value="1"/>
</dbReference>
<dbReference type="PROSITE" id="PS00662">
    <property type="entry name" value="T2SP_E"/>
    <property type="match status" value="1"/>
</dbReference>
<dbReference type="InterPro" id="IPR027417">
    <property type="entry name" value="P-loop_NTPase"/>
</dbReference>
<evidence type="ECO:0000256" key="15">
    <source>
        <dbReference type="ARBA" id="ARBA00034006"/>
    </source>
</evidence>
<dbReference type="Gene3D" id="3.30.450.90">
    <property type="match status" value="1"/>
</dbReference>
<keyword evidence="5 16" id="KW-0813">Transport</keyword>
<evidence type="ECO:0000313" key="19">
    <source>
        <dbReference type="Proteomes" id="UP000281474"/>
    </source>
</evidence>
<dbReference type="EMBL" id="QZEI01000011">
    <property type="protein sequence ID" value="RLV60784.1"/>
    <property type="molecule type" value="Genomic_DNA"/>
</dbReference>
<dbReference type="SMART" id="SM00382">
    <property type="entry name" value="AAA"/>
    <property type="match status" value="1"/>
</dbReference>
<keyword evidence="11 16" id="KW-0067">ATP-binding</keyword>
<keyword evidence="8" id="KW-0479">Metal-binding</keyword>
<evidence type="ECO:0000256" key="5">
    <source>
        <dbReference type="ARBA" id="ARBA00022448"/>
    </source>
</evidence>
<keyword evidence="13" id="KW-1278">Translocase</keyword>
<evidence type="ECO:0000256" key="9">
    <source>
        <dbReference type="ARBA" id="ARBA00022741"/>
    </source>
</evidence>
<dbReference type="GO" id="GO:0015628">
    <property type="term" value="P:protein secretion by the type II secretion system"/>
    <property type="evidence" value="ECO:0007669"/>
    <property type="project" value="UniProtKB-UniRule"/>
</dbReference>
<dbReference type="GO" id="GO:0005524">
    <property type="term" value="F:ATP binding"/>
    <property type="evidence" value="ECO:0007669"/>
    <property type="project" value="UniProtKB-UniRule"/>
</dbReference>
<evidence type="ECO:0000256" key="2">
    <source>
        <dbReference type="ARBA" id="ARBA00003288"/>
    </source>
</evidence>
<comment type="similarity">
    <text evidence="4 16">Belongs to the GSP E family.</text>
</comment>
<name>A0A3L8PZH6_9GAMM</name>
<feature type="domain" description="Bacterial type II secretion system protein E" evidence="17">
    <location>
        <begin position="343"/>
        <end position="357"/>
    </location>
</feature>
<evidence type="ECO:0000256" key="12">
    <source>
        <dbReference type="ARBA" id="ARBA00022927"/>
    </source>
</evidence>
<dbReference type="Pfam" id="PF00437">
    <property type="entry name" value="T2SSE"/>
    <property type="match status" value="1"/>
</dbReference>
<evidence type="ECO:0000259" key="17">
    <source>
        <dbReference type="PROSITE" id="PS00662"/>
    </source>
</evidence>
<comment type="caution">
    <text evidence="18">The sequence shown here is derived from an EMBL/GenBank/DDBJ whole genome shotgun (WGS) entry which is preliminary data.</text>
</comment>
<dbReference type="InterPro" id="IPR003593">
    <property type="entry name" value="AAA+_ATPase"/>
</dbReference>